<gene>
    <name evidence="2" type="ORF">Syun_022694</name>
</gene>
<dbReference type="Proteomes" id="UP001420932">
    <property type="component" value="Unassembled WGS sequence"/>
</dbReference>
<feature type="region of interest" description="Disordered" evidence="1">
    <location>
        <begin position="1"/>
        <end position="30"/>
    </location>
</feature>
<name>A0AAP0FDX6_9MAGN</name>
<evidence type="ECO:0000256" key="1">
    <source>
        <dbReference type="SAM" id="MobiDB-lite"/>
    </source>
</evidence>
<dbReference type="AlphaFoldDB" id="A0AAP0FDX6"/>
<protein>
    <submittedName>
        <fullName evidence="2">Uncharacterized protein</fullName>
    </submittedName>
</protein>
<dbReference type="PANTHER" id="PTHR44083:SF5">
    <property type="entry name" value="PROTEIN TOPLESS-RELATED PROTEIN 2"/>
    <property type="match status" value="1"/>
</dbReference>
<comment type="caution">
    <text evidence="2">The sequence shown here is derived from an EMBL/GenBank/DDBJ whole genome shotgun (WGS) entry which is preliminary data.</text>
</comment>
<sequence length="196" mass="22091">MATASSPTSSDSFSSSSRRDRRVRRKNRDSIKINKKWESRSKCIATAAKPLLPLRPITGSLLQQIRLLHRRVATAVFAERTRTRSRSARRGSRDRSAEEGIATAATPLLPLRPITVRTQSSVNRRVDDPTIGEVAYIRGHESPVYSVCPHYKENIQFILSTTLDGKIKAWLYDCLGSEWTMMHLAFGAPPWLTDLD</sequence>
<evidence type="ECO:0000313" key="2">
    <source>
        <dbReference type="EMBL" id="KAK9106683.1"/>
    </source>
</evidence>
<feature type="compositionally biased region" description="Low complexity" evidence="1">
    <location>
        <begin position="1"/>
        <end position="16"/>
    </location>
</feature>
<dbReference type="GO" id="GO:0006355">
    <property type="term" value="P:regulation of DNA-templated transcription"/>
    <property type="evidence" value="ECO:0007669"/>
    <property type="project" value="InterPro"/>
</dbReference>
<proteinExistence type="predicted"/>
<evidence type="ECO:0000313" key="3">
    <source>
        <dbReference type="Proteomes" id="UP001420932"/>
    </source>
</evidence>
<accession>A0AAP0FDX6</accession>
<organism evidence="2 3">
    <name type="scientific">Stephania yunnanensis</name>
    <dbReference type="NCBI Taxonomy" id="152371"/>
    <lineage>
        <taxon>Eukaryota</taxon>
        <taxon>Viridiplantae</taxon>
        <taxon>Streptophyta</taxon>
        <taxon>Embryophyta</taxon>
        <taxon>Tracheophyta</taxon>
        <taxon>Spermatophyta</taxon>
        <taxon>Magnoliopsida</taxon>
        <taxon>Ranunculales</taxon>
        <taxon>Menispermaceae</taxon>
        <taxon>Menispermoideae</taxon>
        <taxon>Cissampelideae</taxon>
        <taxon>Stephania</taxon>
    </lineage>
</organism>
<reference evidence="2 3" key="1">
    <citation type="submission" date="2024-01" db="EMBL/GenBank/DDBJ databases">
        <title>Genome assemblies of Stephania.</title>
        <authorList>
            <person name="Yang L."/>
        </authorList>
    </citation>
    <scope>NUCLEOTIDE SEQUENCE [LARGE SCALE GENOMIC DNA]</scope>
    <source>
        <strain evidence="2">YNDBR</strain>
        <tissue evidence="2">Leaf</tissue>
    </source>
</reference>
<dbReference type="PANTHER" id="PTHR44083">
    <property type="entry name" value="TOPLESS-RELATED PROTEIN 1-RELATED"/>
    <property type="match status" value="1"/>
</dbReference>
<keyword evidence="3" id="KW-1185">Reference proteome</keyword>
<dbReference type="InterPro" id="IPR027728">
    <property type="entry name" value="Topless_fam"/>
</dbReference>
<dbReference type="EMBL" id="JBBNAF010000010">
    <property type="protein sequence ID" value="KAK9106683.1"/>
    <property type="molecule type" value="Genomic_DNA"/>
</dbReference>